<gene>
    <name evidence="1" type="ORF">ACFQ1U_13660</name>
</gene>
<accession>A0ABW3JV49</accession>
<feature type="non-terminal residue" evidence="1">
    <location>
        <position position="1"/>
    </location>
</feature>
<organism evidence="1 2">
    <name type="scientific">Tenacibaculum geojense</name>
    <dbReference type="NCBI Taxonomy" id="915352"/>
    <lineage>
        <taxon>Bacteria</taxon>
        <taxon>Pseudomonadati</taxon>
        <taxon>Bacteroidota</taxon>
        <taxon>Flavobacteriia</taxon>
        <taxon>Flavobacteriales</taxon>
        <taxon>Flavobacteriaceae</taxon>
        <taxon>Tenacibaculum</taxon>
    </lineage>
</organism>
<sequence>CSGTNIDGNWYTSSSRILEDNTIDYAEIFIKNDTVHICSEYMLRMTPRTMILEKDSLYFFSKSESNFVGNILKKTKNSFDLGIDNENKRTYYRLENDKNLEKLLNGEITEKDFNFGFVKRMNKNYEKITNK</sequence>
<keyword evidence="2" id="KW-1185">Reference proteome</keyword>
<dbReference type="RefSeq" id="WP_386109330.1">
    <property type="nucleotide sequence ID" value="NZ_JBHTJR010000063.1"/>
</dbReference>
<name>A0ABW3JV49_9FLAO</name>
<dbReference type="Proteomes" id="UP001597062">
    <property type="component" value="Unassembled WGS sequence"/>
</dbReference>
<reference evidence="2" key="1">
    <citation type="journal article" date="2019" name="Int. J. Syst. Evol. Microbiol.">
        <title>The Global Catalogue of Microorganisms (GCM) 10K type strain sequencing project: providing services to taxonomists for standard genome sequencing and annotation.</title>
        <authorList>
            <consortium name="The Broad Institute Genomics Platform"/>
            <consortium name="The Broad Institute Genome Sequencing Center for Infectious Disease"/>
            <person name="Wu L."/>
            <person name="Ma J."/>
        </authorList>
    </citation>
    <scope>NUCLEOTIDE SEQUENCE [LARGE SCALE GENOMIC DNA]</scope>
    <source>
        <strain evidence="2">CCUG 60527</strain>
    </source>
</reference>
<evidence type="ECO:0000313" key="2">
    <source>
        <dbReference type="Proteomes" id="UP001597062"/>
    </source>
</evidence>
<proteinExistence type="predicted"/>
<comment type="caution">
    <text evidence="1">The sequence shown here is derived from an EMBL/GenBank/DDBJ whole genome shotgun (WGS) entry which is preliminary data.</text>
</comment>
<dbReference type="EMBL" id="JBHTJR010000063">
    <property type="protein sequence ID" value="MFD0994249.1"/>
    <property type="molecule type" value="Genomic_DNA"/>
</dbReference>
<protein>
    <submittedName>
        <fullName evidence="1">Uncharacterized protein</fullName>
    </submittedName>
</protein>
<evidence type="ECO:0000313" key="1">
    <source>
        <dbReference type="EMBL" id="MFD0994249.1"/>
    </source>
</evidence>